<reference evidence="1 2" key="1">
    <citation type="submission" date="2017-12" db="EMBL/GenBank/DDBJ databases">
        <title>Kangiella profundi FT102 completed genome.</title>
        <authorList>
            <person name="Xu J."/>
            <person name="Wang J."/>
            <person name="Lu Y."/>
        </authorList>
    </citation>
    <scope>NUCLEOTIDE SEQUENCE [LARGE SCALE GENOMIC DNA]</scope>
    <source>
        <strain evidence="1 2">FT102</strain>
    </source>
</reference>
<protein>
    <submittedName>
        <fullName evidence="1">LuxR family transcriptional regulator</fullName>
    </submittedName>
</protein>
<dbReference type="SUPFAM" id="SSF46894">
    <property type="entry name" value="C-terminal effector domain of the bipartite response regulators"/>
    <property type="match status" value="1"/>
</dbReference>
<proteinExistence type="predicted"/>
<dbReference type="SMART" id="SM00421">
    <property type="entry name" value="HTH_LUXR"/>
    <property type="match status" value="1"/>
</dbReference>
<dbReference type="RefSeq" id="WP_106646095.1">
    <property type="nucleotide sequence ID" value="NZ_BMGO01000002.1"/>
</dbReference>
<name>A0A2K9A9W4_9GAMM</name>
<organism evidence="1 2">
    <name type="scientific">Kangiella profundi</name>
    <dbReference type="NCBI Taxonomy" id="1561924"/>
    <lineage>
        <taxon>Bacteria</taxon>
        <taxon>Pseudomonadati</taxon>
        <taxon>Pseudomonadota</taxon>
        <taxon>Gammaproteobacteria</taxon>
        <taxon>Kangiellales</taxon>
        <taxon>Kangiellaceae</taxon>
        <taxon>Kangiella</taxon>
    </lineage>
</organism>
<dbReference type="InterPro" id="IPR036388">
    <property type="entry name" value="WH-like_DNA-bd_sf"/>
</dbReference>
<dbReference type="InterPro" id="IPR000792">
    <property type="entry name" value="Tscrpt_reg_LuxR_C"/>
</dbReference>
<dbReference type="OrthoDB" id="8277135at2"/>
<dbReference type="GO" id="GO:0006355">
    <property type="term" value="P:regulation of DNA-templated transcription"/>
    <property type="evidence" value="ECO:0007669"/>
    <property type="project" value="InterPro"/>
</dbReference>
<dbReference type="Gene3D" id="1.10.10.10">
    <property type="entry name" value="Winged helix-like DNA-binding domain superfamily/Winged helix DNA-binding domain"/>
    <property type="match status" value="1"/>
</dbReference>
<dbReference type="AlphaFoldDB" id="A0A2K9A9W4"/>
<dbReference type="KEGG" id="kpd:CW740_02765"/>
<evidence type="ECO:0000313" key="2">
    <source>
        <dbReference type="Proteomes" id="UP000232693"/>
    </source>
</evidence>
<accession>A0A2K9A9W4</accession>
<gene>
    <name evidence="1" type="ORF">CW740_02765</name>
</gene>
<sequence>MKSSKIWFLIAFLTVIIAFDISDLYTDVTLHAEVDHLYVEAFMILVTALVIIYLIIQVVSQRTAVTSLEKELQESKQLLQEQKTQMQEARKEYSEVIRKQFDEWNLTGSEIDTAYLLLKGLSFNEIAEVRGIKEKSVRQQASQIYQKANLPGRHAFAAWFFEDFMG</sequence>
<keyword evidence="2" id="KW-1185">Reference proteome</keyword>
<dbReference type="Proteomes" id="UP000232693">
    <property type="component" value="Chromosome"/>
</dbReference>
<dbReference type="GO" id="GO:0003677">
    <property type="term" value="F:DNA binding"/>
    <property type="evidence" value="ECO:0007669"/>
    <property type="project" value="InterPro"/>
</dbReference>
<evidence type="ECO:0000313" key="1">
    <source>
        <dbReference type="EMBL" id="AUD78217.1"/>
    </source>
</evidence>
<dbReference type="InterPro" id="IPR016032">
    <property type="entry name" value="Sig_transdc_resp-reg_C-effctor"/>
</dbReference>
<dbReference type="EMBL" id="CP025120">
    <property type="protein sequence ID" value="AUD78217.1"/>
    <property type="molecule type" value="Genomic_DNA"/>
</dbReference>